<dbReference type="FunFam" id="3.40.190.10:FF:000035">
    <property type="entry name" value="Molybdate ABC transporter substrate-binding protein"/>
    <property type="match status" value="1"/>
</dbReference>
<evidence type="ECO:0000256" key="1">
    <source>
        <dbReference type="ARBA" id="ARBA00009175"/>
    </source>
</evidence>
<dbReference type="Gene3D" id="3.40.190.10">
    <property type="entry name" value="Periplasmic binding protein-like II"/>
    <property type="match status" value="2"/>
</dbReference>
<feature type="signal peptide" evidence="7">
    <location>
        <begin position="1"/>
        <end position="27"/>
    </location>
</feature>
<keyword evidence="2 6" id="KW-0500">Molybdenum</keyword>
<dbReference type="SUPFAM" id="SSF53850">
    <property type="entry name" value="Periplasmic binding protein-like II"/>
    <property type="match status" value="1"/>
</dbReference>
<evidence type="ECO:0000256" key="6">
    <source>
        <dbReference type="PIRSR" id="PIRSR004846-1"/>
    </source>
</evidence>
<dbReference type="NCBIfam" id="TIGR01256">
    <property type="entry name" value="modA"/>
    <property type="match status" value="1"/>
</dbReference>
<dbReference type="GO" id="GO:0015689">
    <property type="term" value="P:molybdate ion transport"/>
    <property type="evidence" value="ECO:0007669"/>
    <property type="project" value="InterPro"/>
</dbReference>
<evidence type="ECO:0000256" key="4">
    <source>
        <dbReference type="ARBA" id="ARBA00022729"/>
    </source>
</evidence>
<keyword evidence="3 6" id="KW-0479">Metal-binding</keyword>
<dbReference type="RefSeq" id="WP_052064683.1">
    <property type="nucleotide sequence ID" value="NZ_JQSG02000001.1"/>
</dbReference>
<keyword evidence="9" id="KW-1185">Reference proteome</keyword>
<evidence type="ECO:0000313" key="9">
    <source>
        <dbReference type="Proteomes" id="UP000029273"/>
    </source>
</evidence>
<evidence type="ECO:0000256" key="3">
    <source>
        <dbReference type="ARBA" id="ARBA00022723"/>
    </source>
</evidence>
<dbReference type="GO" id="GO:0030973">
    <property type="term" value="F:molybdate ion binding"/>
    <property type="evidence" value="ECO:0007669"/>
    <property type="project" value="InterPro"/>
</dbReference>
<dbReference type="PANTHER" id="PTHR30632">
    <property type="entry name" value="MOLYBDATE-BINDING PERIPLASMIC PROTEIN"/>
    <property type="match status" value="1"/>
</dbReference>
<evidence type="ECO:0000313" key="8">
    <source>
        <dbReference type="EMBL" id="OBS10607.1"/>
    </source>
</evidence>
<feature type="binding site" evidence="6">
    <location>
        <position position="65"/>
    </location>
    <ligand>
        <name>molybdate</name>
        <dbReference type="ChEBI" id="CHEBI:36264"/>
    </ligand>
</feature>
<organism evidence="8 9">
    <name type="scientific">Acidihalobacter prosperus</name>
    <dbReference type="NCBI Taxonomy" id="160660"/>
    <lineage>
        <taxon>Bacteria</taxon>
        <taxon>Pseudomonadati</taxon>
        <taxon>Pseudomonadota</taxon>
        <taxon>Gammaproteobacteria</taxon>
        <taxon>Chromatiales</taxon>
        <taxon>Ectothiorhodospiraceae</taxon>
        <taxon>Acidihalobacter</taxon>
    </lineage>
</organism>
<comment type="similarity">
    <text evidence="1">Belongs to the bacterial solute-binding protein ModA family.</text>
</comment>
<dbReference type="Proteomes" id="UP000029273">
    <property type="component" value="Unassembled WGS sequence"/>
</dbReference>
<comment type="subunit">
    <text evidence="5">The complex is composed of two ATP-binding proteins (ModC), two transmembrane proteins (ModB) and a solute-binding protein (ModA).</text>
</comment>
<dbReference type="EMBL" id="JQSG02000001">
    <property type="protein sequence ID" value="OBS10607.1"/>
    <property type="molecule type" value="Genomic_DNA"/>
</dbReference>
<dbReference type="InterPro" id="IPR005950">
    <property type="entry name" value="ModA"/>
</dbReference>
<proteinExistence type="inferred from homology"/>
<evidence type="ECO:0000256" key="5">
    <source>
        <dbReference type="ARBA" id="ARBA00062515"/>
    </source>
</evidence>
<dbReference type="InterPro" id="IPR050682">
    <property type="entry name" value="ModA/WtpA"/>
</dbReference>
<gene>
    <name evidence="8" type="ORF">Thpro_020323</name>
</gene>
<reference evidence="8 9" key="1">
    <citation type="journal article" date="2014" name="Genome Announc.">
        <title>Draft Genome Sequence of the Iron-Oxidizing, Acidophilic, and Halotolerant 'Thiobacillus prosperus' Type Strain DSM 5130.</title>
        <authorList>
            <person name="Ossandon F.J."/>
            <person name="Cardenas J.P."/>
            <person name="Corbett M."/>
            <person name="Quatrini R."/>
            <person name="Holmes D.S."/>
            <person name="Watkin E."/>
        </authorList>
    </citation>
    <scope>NUCLEOTIDE SEQUENCE [LARGE SCALE GENOMIC DNA]</scope>
    <source>
        <strain evidence="8 9">DSM 5130</strain>
    </source>
</reference>
<dbReference type="STRING" id="160660.BJI67_12645"/>
<feature type="chain" id="PRO_5008509341" evidence="7">
    <location>
        <begin position="28"/>
        <end position="258"/>
    </location>
</feature>
<dbReference type="AlphaFoldDB" id="A0A1A6C7R7"/>
<protein>
    <submittedName>
        <fullName evidence="8">Molybdate ABC transporter substrate-binding protein</fullName>
    </submittedName>
</protein>
<evidence type="ECO:0000256" key="2">
    <source>
        <dbReference type="ARBA" id="ARBA00022505"/>
    </source>
</evidence>
<comment type="caution">
    <text evidence="8">The sequence shown here is derived from an EMBL/GenBank/DDBJ whole genome shotgun (WGS) entry which is preliminary data.</text>
</comment>
<dbReference type="PANTHER" id="PTHR30632:SF14">
    <property type="entry name" value="TUNGSTATE_MOLYBDATE_CHROMATE-BINDING PROTEIN MODA"/>
    <property type="match status" value="1"/>
</dbReference>
<keyword evidence="4 7" id="KW-0732">Signal</keyword>
<dbReference type="GO" id="GO:1901359">
    <property type="term" value="F:tungstate binding"/>
    <property type="evidence" value="ECO:0007669"/>
    <property type="project" value="UniProtKB-ARBA"/>
</dbReference>
<dbReference type="CDD" id="cd13539">
    <property type="entry name" value="PBP2_AvModA"/>
    <property type="match status" value="1"/>
</dbReference>
<dbReference type="InterPro" id="IPR044084">
    <property type="entry name" value="AvModA-like_subst-bd"/>
</dbReference>
<evidence type="ECO:0000256" key="7">
    <source>
        <dbReference type="SAM" id="SignalP"/>
    </source>
</evidence>
<sequence length="258" mass="28053">MNRTRRFISQACLLGTLLGLATPAALADAPLHIAVAANFTAPIKLIAADFKQQTGKTVLPSFGATGMLYAQIRNGAPFALFLSADSRRPRLLAEQGLAVPSSRRTYAIGRLVLWSPHAGRFGDGGKVLRAGQFARLSIAEPKAAPYGAAAQQVLEHMGLWHSLQPRIVRGQSLTQAYQYVASGNAQLGFVALSQIALLPPARKGSQWLVPQSFYKPIEQQVVLLKRAANDPTAKAFYAYLKSPKVEKIIRRYGYEIAR</sequence>
<dbReference type="GO" id="GO:0046872">
    <property type="term" value="F:metal ion binding"/>
    <property type="evidence" value="ECO:0007669"/>
    <property type="project" value="UniProtKB-KW"/>
</dbReference>
<dbReference type="Pfam" id="PF13531">
    <property type="entry name" value="SBP_bac_11"/>
    <property type="match status" value="1"/>
</dbReference>
<name>A0A1A6C7R7_9GAMM</name>
<dbReference type="PIRSF" id="PIRSF004846">
    <property type="entry name" value="ModA"/>
    <property type="match status" value="1"/>
</dbReference>
<dbReference type="OrthoDB" id="9785015at2"/>
<accession>A0A1A6C7R7</accession>